<keyword evidence="7" id="KW-1185">Reference proteome</keyword>
<keyword evidence="3" id="KW-0949">S-adenosyl-L-methionine</keyword>
<dbReference type="InterPro" id="IPR036390">
    <property type="entry name" value="WH_DNA-bd_sf"/>
</dbReference>
<dbReference type="Gene3D" id="3.40.50.150">
    <property type="entry name" value="Vaccinia Virus protein VP39"/>
    <property type="match status" value="1"/>
</dbReference>
<gene>
    <name evidence="6" type="ORF">EV644_116157</name>
</gene>
<dbReference type="InterPro" id="IPR001077">
    <property type="entry name" value="COMT_C"/>
</dbReference>
<dbReference type="EMBL" id="SLWM01000016">
    <property type="protein sequence ID" value="TCO16783.1"/>
    <property type="molecule type" value="Genomic_DNA"/>
</dbReference>
<evidence type="ECO:0000256" key="1">
    <source>
        <dbReference type="ARBA" id="ARBA00022603"/>
    </source>
</evidence>
<dbReference type="SUPFAM" id="SSF53335">
    <property type="entry name" value="S-adenosyl-L-methionine-dependent methyltransferases"/>
    <property type="match status" value="1"/>
</dbReference>
<protein>
    <submittedName>
        <fullName evidence="6">Methyltransferase family protein</fullName>
    </submittedName>
</protein>
<evidence type="ECO:0000259" key="5">
    <source>
        <dbReference type="Pfam" id="PF08100"/>
    </source>
</evidence>
<dbReference type="SUPFAM" id="SSF46785">
    <property type="entry name" value="Winged helix' DNA-binding domain"/>
    <property type="match status" value="1"/>
</dbReference>
<dbReference type="PANTHER" id="PTHR43712:SF2">
    <property type="entry name" value="O-METHYLTRANSFERASE CICE"/>
    <property type="match status" value="1"/>
</dbReference>
<evidence type="ECO:0000259" key="4">
    <source>
        <dbReference type="Pfam" id="PF00891"/>
    </source>
</evidence>
<dbReference type="Proteomes" id="UP000295818">
    <property type="component" value="Unassembled WGS sequence"/>
</dbReference>
<dbReference type="PANTHER" id="PTHR43712">
    <property type="entry name" value="PUTATIVE (AFU_ORTHOLOGUE AFUA_4G14580)-RELATED"/>
    <property type="match status" value="1"/>
</dbReference>
<comment type="caution">
    <text evidence="6">The sequence shown here is derived from an EMBL/GenBank/DDBJ whole genome shotgun (WGS) entry which is preliminary data.</text>
</comment>
<dbReference type="Gene3D" id="1.10.10.10">
    <property type="entry name" value="Winged helix-like DNA-binding domain superfamily/Winged helix DNA-binding domain"/>
    <property type="match status" value="1"/>
</dbReference>
<dbReference type="InterPro" id="IPR029063">
    <property type="entry name" value="SAM-dependent_MTases_sf"/>
</dbReference>
<feature type="domain" description="O-methyltransferase dimerisation" evidence="5">
    <location>
        <begin position="23"/>
        <end position="100"/>
    </location>
</feature>
<name>A0ABY2BDV6_9ACTN</name>
<evidence type="ECO:0000256" key="2">
    <source>
        <dbReference type="ARBA" id="ARBA00022679"/>
    </source>
</evidence>
<dbReference type="GO" id="GO:0032259">
    <property type="term" value="P:methylation"/>
    <property type="evidence" value="ECO:0007669"/>
    <property type="project" value="UniProtKB-KW"/>
</dbReference>
<evidence type="ECO:0000313" key="7">
    <source>
        <dbReference type="Proteomes" id="UP000295818"/>
    </source>
</evidence>
<dbReference type="PROSITE" id="PS51683">
    <property type="entry name" value="SAM_OMT_II"/>
    <property type="match status" value="1"/>
</dbReference>
<dbReference type="Gene3D" id="1.10.287.1350">
    <property type="match status" value="1"/>
</dbReference>
<dbReference type="GO" id="GO:0008168">
    <property type="term" value="F:methyltransferase activity"/>
    <property type="evidence" value="ECO:0007669"/>
    <property type="project" value="UniProtKB-KW"/>
</dbReference>
<evidence type="ECO:0000256" key="3">
    <source>
        <dbReference type="ARBA" id="ARBA00022691"/>
    </source>
</evidence>
<keyword evidence="1 6" id="KW-0489">Methyltransferase</keyword>
<evidence type="ECO:0000313" key="6">
    <source>
        <dbReference type="EMBL" id="TCO16783.1"/>
    </source>
</evidence>
<reference evidence="6 7" key="1">
    <citation type="journal article" date="2015" name="Stand. Genomic Sci.">
        <title>Genomic Encyclopedia of Bacterial and Archaeal Type Strains, Phase III: the genomes of soil and plant-associated and newly described type strains.</title>
        <authorList>
            <person name="Whitman W.B."/>
            <person name="Woyke T."/>
            <person name="Klenk H.P."/>
            <person name="Zhou Y."/>
            <person name="Lilburn T.G."/>
            <person name="Beck B.J."/>
            <person name="De Vos P."/>
            <person name="Vandamme P."/>
            <person name="Eisen J.A."/>
            <person name="Garrity G."/>
            <person name="Hugenholtz P."/>
            <person name="Kyrpides N.C."/>
        </authorList>
    </citation>
    <scope>NUCLEOTIDE SEQUENCE [LARGE SCALE GENOMIC DNA]</scope>
    <source>
        <strain evidence="6 7">VKM Ac-2538</strain>
    </source>
</reference>
<dbReference type="RefSeq" id="WP_132192983.1">
    <property type="nucleotide sequence ID" value="NZ_SLWM01000016.1"/>
</dbReference>
<dbReference type="PIRSF" id="PIRSF005739">
    <property type="entry name" value="O-mtase"/>
    <property type="match status" value="1"/>
</dbReference>
<accession>A0ABY2BDV6</accession>
<dbReference type="Pfam" id="PF00891">
    <property type="entry name" value="Methyltransf_2"/>
    <property type="match status" value="1"/>
</dbReference>
<organism evidence="6 7">
    <name type="scientific">Kribbella orskensis</name>
    <dbReference type="NCBI Taxonomy" id="2512216"/>
    <lineage>
        <taxon>Bacteria</taxon>
        <taxon>Bacillati</taxon>
        <taxon>Actinomycetota</taxon>
        <taxon>Actinomycetes</taxon>
        <taxon>Propionibacteriales</taxon>
        <taxon>Kribbellaceae</taxon>
        <taxon>Kribbella</taxon>
    </lineage>
</organism>
<proteinExistence type="predicted"/>
<keyword evidence="2" id="KW-0808">Transferase</keyword>
<dbReference type="Pfam" id="PF08100">
    <property type="entry name" value="Dimerisation"/>
    <property type="match status" value="1"/>
</dbReference>
<feature type="domain" description="O-methyltransferase C-terminal" evidence="4">
    <location>
        <begin position="123"/>
        <end position="329"/>
    </location>
</feature>
<dbReference type="InterPro" id="IPR012967">
    <property type="entry name" value="COMT_dimerisation"/>
</dbReference>
<dbReference type="InterPro" id="IPR016461">
    <property type="entry name" value="COMT-like"/>
</dbReference>
<sequence length="350" mass="37405">MSNPGGQNTDRESGGDRARELHRLVTGYQVSQAVHVAATLGLSDLLAEGPRSVAELAETTGADARSLTRLMRALAAVGLYVGDPDGDKRFANTELGDAFRTDAPRSVAGWARLVGRPFHWQTYASLEHSIRTGENAFAAVHGESVWDYLAEHPAEQKVFDEAMTALSQAVADEVVNAYDFGRFGTVVDVGGGRGMLLGAILSRYPAVNGVLFDQPDVVAGAHELLSATGVSQRCRVVGGSFFDSVPDGGDVYLLKAVIHDWPDAESVEILRTCRRSMPAHGRLLLVEQLLDESPDPVRTALSDLTMLVVAGGQERTTDEYRSLLAAAGFDLTRTVPTGSDVFVLEAAPAQ</sequence>
<dbReference type="InterPro" id="IPR036388">
    <property type="entry name" value="WH-like_DNA-bd_sf"/>
</dbReference>